<dbReference type="RefSeq" id="XP_009842985.1">
    <property type="nucleotide sequence ID" value="XM_009844683.1"/>
</dbReference>
<dbReference type="PANTHER" id="PTHR34409">
    <property type="entry name" value="SET DOMAIN-CONTAINING PROTEIN"/>
    <property type="match status" value="1"/>
</dbReference>
<protein>
    <recommendedName>
        <fullName evidence="1">DUF6818 domain-containing protein</fullName>
    </recommendedName>
</protein>
<proteinExistence type="predicted"/>
<dbReference type="OrthoDB" id="76704at2759"/>
<sequence length="148" mass="16930">MSKSSKRRGKNWCVASVDLMLDKVESIIPMGKNAWRKVEIEFNTAASGFPHRDAESLKRKYQQLRNNPKPTGDPECPMDVRRAKWIVRDIDNKADVLALEDDCEEDDEQNVKNCDWSVMMLGVENRLHVKPNQKPTVKSAKIVESNCS</sequence>
<dbReference type="GeneID" id="20818303"/>
<dbReference type="EMBL" id="KI913196">
    <property type="protein sequence ID" value="ETV67581.1"/>
    <property type="molecule type" value="Genomic_DNA"/>
</dbReference>
<evidence type="ECO:0000259" key="1">
    <source>
        <dbReference type="Pfam" id="PF20681"/>
    </source>
</evidence>
<dbReference type="Pfam" id="PF20681">
    <property type="entry name" value="DUF6818"/>
    <property type="match status" value="1"/>
</dbReference>
<feature type="domain" description="DUF6818" evidence="1">
    <location>
        <begin position="29"/>
        <end position="106"/>
    </location>
</feature>
<dbReference type="PANTHER" id="PTHR34409:SF1">
    <property type="entry name" value="MYB-LIKE DOMAIN-CONTAINING PROTEIN"/>
    <property type="match status" value="1"/>
</dbReference>
<reference evidence="2" key="1">
    <citation type="submission" date="2013-12" db="EMBL/GenBank/DDBJ databases">
        <title>The Genome Sequence of Aphanomyces astaci APO3.</title>
        <authorList>
            <consortium name="The Broad Institute Genomics Platform"/>
            <person name="Russ C."/>
            <person name="Tyler B."/>
            <person name="van West P."/>
            <person name="Dieguez-Uribeondo J."/>
            <person name="Young S.K."/>
            <person name="Zeng Q."/>
            <person name="Gargeya S."/>
            <person name="Fitzgerald M."/>
            <person name="Abouelleil A."/>
            <person name="Alvarado L."/>
            <person name="Chapman S.B."/>
            <person name="Gainer-Dewar J."/>
            <person name="Goldberg J."/>
            <person name="Griggs A."/>
            <person name="Gujja S."/>
            <person name="Hansen M."/>
            <person name="Howarth C."/>
            <person name="Imamovic A."/>
            <person name="Ireland A."/>
            <person name="Larimer J."/>
            <person name="McCowan C."/>
            <person name="Murphy C."/>
            <person name="Pearson M."/>
            <person name="Poon T.W."/>
            <person name="Priest M."/>
            <person name="Roberts A."/>
            <person name="Saif S."/>
            <person name="Shea T."/>
            <person name="Sykes S."/>
            <person name="Wortman J."/>
            <person name="Nusbaum C."/>
            <person name="Birren B."/>
        </authorList>
    </citation>
    <scope>NUCLEOTIDE SEQUENCE [LARGE SCALE GENOMIC DNA]</scope>
    <source>
        <strain evidence="2">APO3</strain>
    </source>
</reference>
<name>W4FL44_APHAT</name>
<accession>W4FL44</accession>
<evidence type="ECO:0000313" key="2">
    <source>
        <dbReference type="EMBL" id="ETV67581.1"/>
    </source>
</evidence>
<dbReference type="STRING" id="112090.W4FL44"/>
<gene>
    <name evidence="2" type="ORF">H257_16307</name>
</gene>
<dbReference type="VEuPathDB" id="FungiDB:H257_16307"/>
<organism evidence="2">
    <name type="scientific">Aphanomyces astaci</name>
    <name type="common">Crayfish plague agent</name>
    <dbReference type="NCBI Taxonomy" id="112090"/>
    <lineage>
        <taxon>Eukaryota</taxon>
        <taxon>Sar</taxon>
        <taxon>Stramenopiles</taxon>
        <taxon>Oomycota</taxon>
        <taxon>Saprolegniomycetes</taxon>
        <taxon>Saprolegniales</taxon>
        <taxon>Verrucalvaceae</taxon>
        <taxon>Aphanomyces</taxon>
    </lineage>
</organism>
<dbReference type="InterPro" id="IPR049203">
    <property type="entry name" value="DUF6818"/>
</dbReference>
<dbReference type="AlphaFoldDB" id="W4FL44"/>